<dbReference type="KEGG" id="hazt:108666860"/>
<keyword evidence="1" id="KW-0472">Membrane</keyword>
<evidence type="ECO:0000313" key="2">
    <source>
        <dbReference type="Proteomes" id="UP000694843"/>
    </source>
</evidence>
<gene>
    <name evidence="3" type="primary">LOC108666860</name>
</gene>
<keyword evidence="2" id="KW-1185">Reference proteome</keyword>
<evidence type="ECO:0000313" key="3">
    <source>
        <dbReference type="RefSeq" id="XP_018009287.1"/>
    </source>
</evidence>
<sequence length="179" mass="19407">MAILDSFPSTTGELFTTVNDGIRRFGADPIAALKSFNLKTVGLVGAGILVAVLVIDLLGYLYAVYKGTAKKYIPYSRSLALTAAEAWEDRSSNFIGEFYDPYARGRSVDSLTNVLDSLASAARRWGEDSEPTATSQDFPASLPPVPSAYPGNFAHVPQQDIHTRQRLDKPLIFSGWSAS</sequence>
<accession>A0A8B7N5X8</accession>
<dbReference type="GeneID" id="108666860"/>
<dbReference type="AlphaFoldDB" id="A0A8B7N5X8"/>
<feature type="transmembrane region" description="Helical" evidence="1">
    <location>
        <begin position="43"/>
        <end position="65"/>
    </location>
</feature>
<proteinExistence type="predicted"/>
<keyword evidence="1" id="KW-0812">Transmembrane</keyword>
<keyword evidence="1" id="KW-1133">Transmembrane helix</keyword>
<dbReference type="Proteomes" id="UP000694843">
    <property type="component" value="Unplaced"/>
</dbReference>
<protein>
    <submittedName>
        <fullName evidence="3">Uncharacterized protein LOC108666860</fullName>
    </submittedName>
</protein>
<name>A0A8B7N5X8_HYAAZ</name>
<organism evidence="2 3">
    <name type="scientific">Hyalella azteca</name>
    <name type="common">Amphipod</name>
    <dbReference type="NCBI Taxonomy" id="294128"/>
    <lineage>
        <taxon>Eukaryota</taxon>
        <taxon>Metazoa</taxon>
        <taxon>Ecdysozoa</taxon>
        <taxon>Arthropoda</taxon>
        <taxon>Crustacea</taxon>
        <taxon>Multicrustacea</taxon>
        <taxon>Malacostraca</taxon>
        <taxon>Eumalacostraca</taxon>
        <taxon>Peracarida</taxon>
        <taxon>Amphipoda</taxon>
        <taxon>Senticaudata</taxon>
        <taxon>Talitrida</taxon>
        <taxon>Talitroidea</taxon>
        <taxon>Hyalellidae</taxon>
        <taxon>Hyalella</taxon>
    </lineage>
</organism>
<evidence type="ECO:0000256" key="1">
    <source>
        <dbReference type="SAM" id="Phobius"/>
    </source>
</evidence>
<dbReference type="OrthoDB" id="6392205at2759"/>
<dbReference type="RefSeq" id="XP_018009287.1">
    <property type="nucleotide sequence ID" value="XM_018153798.2"/>
</dbReference>
<reference evidence="3" key="1">
    <citation type="submission" date="2025-08" db="UniProtKB">
        <authorList>
            <consortium name="RefSeq"/>
        </authorList>
    </citation>
    <scope>IDENTIFICATION</scope>
</reference>